<sequence>MHGLVSTAPAERWEEGMPLGNGGLGAMVLGDARTARLIVNDDTAWSGSPASEDEPGLPDPDRARELLARVRALVAAGDHVEAGRVLRGLQHRHSQTYLPFAELEIALTDGGGPGDVRRTLDFRTATQTTDGGRGPDAVSRTTWVSRPHGVLVHEVTASRPRDLTIRAGSRLRVPRRTAGPDGVVLHLRLPADVAPAHEPVEPSVRYDDRPGASLRGALVARVLHDGTARAHDVPEDDGVAEGDGVAGAGRLVVTGATRLTLVVATATTYRGATETPRGDEWDAALDARARVDRAVAAGPAAVRRDQIADHRALYDRVELTPHAAPSPAGESTPASRDAAAPSRDETAQDTAAQDTAARLVAINDGPEAGPERDPDLVATLFHYGRYLLICSSRPGTLPANLQGIWNHELQPPWSSSYTTNINLQMNYWAAGVTNLAETEEPLFDLIRALAVTGRRTARRLYGADGWTAHHNTDAWAYSLPVGHGGNDPKWAFWPMAGLWLTRHVADHAGFAADDTLLTSLWDVLRDAAAFALDWLVRGEDGQWGTCPSTSPENEFRTADGRVASVASSSACDLDLVRDHLTLVVAEAERRGIEDPVVERARAVLPELRRPRVGRGGALAEWDGDFAQDDPHHRHLSPLVRLYPGRWEPGEPGAGEPGPEWLDAAARFLDERGDESTGWSLAWKIGLRARLRQPGAVDALLRLVFRDMETDRGGHSGGLYPNLFAAHPPFQIDGNLGFTAGLAEALLQSHRGEIELLPALPGALPAGRVRGLVARPGVEVDIAWERGERGAPRLVGATLRALHPRAAGTHRLRHGERTATVELAVGHDVEVAGHDLGPSALRVWERART</sequence>
<feature type="region of interest" description="Disordered" evidence="1">
    <location>
        <begin position="321"/>
        <end position="352"/>
    </location>
</feature>
<dbReference type="GO" id="GO:0004560">
    <property type="term" value="F:alpha-L-fucosidase activity"/>
    <property type="evidence" value="ECO:0007669"/>
    <property type="project" value="InterPro"/>
</dbReference>
<dbReference type="Gene3D" id="2.70.98.50">
    <property type="entry name" value="putative glycoside hydrolase family protein from bacillus halodurans"/>
    <property type="match status" value="1"/>
</dbReference>
<dbReference type="Pfam" id="PF22124">
    <property type="entry name" value="Glyco_hydro_95_cat"/>
    <property type="match status" value="1"/>
</dbReference>
<dbReference type="GO" id="GO:0005975">
    <property type="term" value="P:carbohydrate metabolic process"/>
    <property type="evidence" value="ECO:0007669"/>
    <property type="project" value="InterPro"/>
</dbReference>
<keyword evidence="6" id="KW-1185">Reference proteome</keyword>
<dbReference type="Proteomes" id="UP000280501">
    <property type="component" value="Unassembled WGS sequence"/>
</dbReference>
<accession>A0A3N4ZKC4</accession>
<feature type="domain" description="Glycosyl hydrolase family 95 catalytic" evidence="4">
    <location>
        <begin position="301"/>
        <end position="745"/>
    </location>
</feature>
<dbReference type="Pfam" id="PF21307">
    <property type="entry name" value="Glyco_hydro_95_C"/>
    <property type="match status" value="1"/>
</dbReference>
<dbReference type="InterPro" id="IPR027414">
    <property type="entry name" value="GH95_N_dom"/>
</dbReference>
<dbReference type="EMBL" id="RKQZ01000001">
    <property type="protein sequence ID" value="RPF21375.1"/>
    <property type="molecule type" value="Genomic_DNA"/>
</dbReference>
<dbReference type="Pfam" id="PF14498">
    <property type="entry name" value="Glyco_hyd_65N_2"/>
    <property type="match status" value="1"/>
</dbReference>
<protein>
    <submittedName>
        <fullName evidence="5">Alpha-L-fucosidase 2</fullName>
    </submittedName>
</protein>
<evidence type="ECO:0000313" key="6">
    <source>
        <dbReference type="Proteomes" id="UP000280501"/>
    </source>
</evidence>
<dbReference type="InterPro" id="IPR016518">
    <property type="entry name" value="Alpha-L-fucosidase"/>
</dbReference>
<evidence type="ECO:0000256" key="1">
    <source>
        <dbReference type="SAM" id="MobiDB-lite"/>
    </source>
</evidence>
<dbReference type="AlphaFoldDB" id="A0A3N4ZKC4"/>
<evidence type="ECO:0000313" key="5">
    <source>
        <dbReference type="EMBL" id="RPF21375.1"/>
    </source>
</evidence>
<dbReference type="InterPro" id="IPR012341">
    <property type="entry name" value="6hp_glycosidase-like_sf"/>
</dbReference>
<dbReference type="PIRSF" id="PIRSF007663">
    <property type="entry name" value="UCP007663"/>
    <property type="match status" value="1"/>
</dbReference>
<proteinExistence type="predicted"/>
<feature type="domain" description="Glycosyl hydrolase family 95 N-terminal" evidence="2">
    <location>
        <begin position="4"/>
        <end position="271"/>
    </location>
</feature>
<feature type="domain" description="Alpha fucosidase A-like C-terminal" evidence="3">
    <location>
        <begin position="747"/>
        <end position="793"/>
    </location>
</feature>
<organism evidence="5 6">
    <name type="scientific">Myceligenerans xiligouense</name>
    <dbReference type="NCBI Taxonomy" id="253184"/>
    <lineage>
        <taxon>Bacteria</taxon>
        <taxon>Bacillati</taxon>
        <taxon>Actinomycetota</taxon>
        <taxon>Actinomycetes</taxon>
        <taxon>Micrococcales</taxon>
        <taxon>Promicromonosporaceae</taxon>
        <taxon>Myceligenerans</taxon>
    </lineage>
</organism>
<dbReference type="InterPro" id="IPR049053">
    <property type="entry name" value="AFCA-like_C"/>
</dbReference>
<dbReference type="PANTHER" id="PTHR31084:SF0">
    <property type="entry name" value="ALPHA-L-FUCOSIDASE 2"/>
    <property type="match status" value="1"/>
</dbReference>
<evidence type="ECO:0000259" key="2">
    <source>
        <dbReference type="Pfam" id="PF14498"/>
    </source>
</evidence>
<evidence type="ECO:0000259" key="4">
    <source>
        <dbReference type="Pfam" id="PF22124"/>
    </source>
</evidence>
<dbReference type="PANTHER" id="PTHR31084">
    <property type="entry name" value="ALPHA-L-FUCOSIDASE 2"/>
    <property type="match status" value="1"/>
</dbReference>
<dbReference type="InterPro" id="IPR008928">
    <property type="entry name" value="6-hairpin_glycosidase_sf"/>
</dbReference>
<gene>
    <name evidence="5" type="ORF">EDD34_2002</name>
</gene>
<comment type="caution">
    <text evidence="5">The sequence shown here is derived from an EMBL/GenBank/DDBJ whole genome shotgun (WGS) entry which is preliminary data.</text>
</comment>
<evidence type="ECO:0000259" key="3">
    <source>
        <dbReference type="Pfam" id="PF21307"/>
    </source>
</evidence>
<dbReference type="SUPFAM" id="SSF48208">
    <property type="entry name" value="Six-hairpin glycosidases"/>
    <property type="match status" value="1"/>
</dbReference>
<dbReference type="InterPro" id="IPR054363">
    <property type="entry name" value="GH95_cat"/>
</dbReference>
<dbReference type="Gene3D" id="1.50.10.10">
    <property type="match status" value="1"/>
</dbReference>
<reference evidence="5 6" key="1">
    <citation type="submission" date="2018-11" db="EMBL/GenBank/DDBJ databases">
        <title>Sequencing the genomes of 1000 actinobacteria strains.</title>
        <authorList>
            <person name="Klenk H.-P."/>
        </authorList>
    </citation>
    <scope>NUCLEOTIDE SEQUENCE [LARGE SCALE GENOMIC DNA]</scope>
    <source>
        <strain evidence="5 6">DSM 15700</strain>
    </source>
</reference>
<name>A0A3N4ZKC4_9MICO</name>